<dbReference type="Proteomes" id="UP000007797">
    <property type="component" value="Unassembled WGS sequence"/>
</dbReference>
<feature type="region of interest" description="Disordered" evidence="1">
    <location>
        <begin position="150"/>
        <end position="173"/>
    </location>
</feature>
<dbReference type="KEGG" id="dfa:DFA_02609"/>
<dbReference type="AlphaFoldDB" id="F4PZV6"/>
<accession>F4PZV6</accession>
<reference evidence="3" key="1">
    <citation type="journal article" date="2011" name="Genome Res.">
        <title>Phylogeny-wide analysis of social amoeba genomes highlights ancient origins for complex intercellular communication.</title>
        <authorList>
            <person name="Heidel A.J."/>
            <person name="Lawal H.M."/>
            <person name="Felder M."/>
            <person name="Schilde C."/>
            <person name="Helps N.R."/>
            <person name="Tunggal B."/>
            <person name="Rivero F."/>
            <person name="John U."/>
            <person name="Schleicher M."/>
            <person name="Eichinger L."/>
            <person name="Platzer M."/>
            <person name="Noegel A.A."/>
            <person name="Schaap P."/>
            <person name="Gloeckner G."/>
        </authorList>
    </citation>
    <scope>NUCLEOTIDE SEQUENCE [LARGE SCALE GENOMIC DNA]</scope>
    <source>
        <strain evidence="3">SH3</strain>
    </source>
</reference>
<evidence type="ECO:0000313" key="3">
    <source>
        <dbReference type="Proteomes" id="UP000007797"/>
    </source>
</evidence>
<gene>
    <name evidence="2" type="ORF">DFA_02609</name>
</gene>
<name>F4PZV6_CACFS</name>
<sequence>MSLPSWFHVCVYRTYLVHEAAAASNPKRRSNSNLPLNHHPLLTPITPLLDSDRNRIIIVIMSQPNPFFEWILSDESEIPLPDRQGIVDSLDSQKVRSTPAANQLDDNQWERLIPILGNMGLNELTCGYSTGATRGGRFVGSHTPIRYEEHQLEQQHQQPNKKSNNNSRNKDPS</sequence>
<feature type="compositionally biased region" description="Low complexity" evidence="1">
    <location>
        <begin position="154"/>
        <end position="167"/>
    </location>
</feature>
<dbReference type="RefSeq" id="XP_004357332.1">
    <property type="nucleotide sequence ID" value="XM_004357276.1"/>
</dbReference>
<evidence type="ECO:0000313" key="2">
    <source>
        <dbReference type="EMBL" id="EGG18870.1"/>
    </source>
</evidence>
<dbReference type="GeneID" id="14870985"/>
<dbReference type="OrthoDB" id="10655960at2759"/>
<proteinExistence type="predicted"/>
<evidence type="ECO:0000256" key="1">
    <source>
        <dbReference type="SAM" id="MobiDB-lite"/>
    </source>
</evidence>
<protein>
    <submittedName>
        <fullName evidence="2">Uncharacterized protein</fullName>
    </submittedName>
</protein>
<keyword evidence="3" id="KW-1185">Reference proteome</keyword>
<organism evidence="2 3">
    <name type="scientific">Cavenderia fasciculata</name>
    <name type="common">Slime mold</name>
    <name type="synonym">Dictyostelium fasciculatum</name>
    <dbReference type="NCBI Taxonomy" id="261658"/>
    <lineage>
        <taxon>Eukaryota</taxon>
        <taxon>Amoebozoa</taxon>
        <taxon>Evosea</taxon>
        <taxon>Eumycetozoa</taxon>
        <taxon>Dictyostelia</taxon>
        <taxon>Acytosteliales</taxon>
        <taxon>Cavenderiaceae</taxon>
        <taxon>Cavenderia</taxon>
    </lineage>
</organism>
<dbReference type="EMBL" id="GL883017">
    <property type="protein sequence ID" value="EGG18870.1"/>
    <property type="molecule type" value="Genomic_DNA"/>
</dbReference>